<comment type="function">
    <text evidence="20">Choline-specific glycerophosphodiesterase that hydrolyzes glycerophosphocholine (GPC) and lysophosphatidylcholine (LPC) and contributes to supplying choline to the cells. Has a preference for LPC with short (12:0 and 14:0) or polyunsaturated (18:2 and 20:4) fatty acids. In vitro, hydrolyzes only choline-containing lysophospholipids, such as sphingosylphosphorylcholine (SPC), platelet-activating factor (PAF) and lysoPAF, but not other lysophospholipids.</text>
</comment>
<evidence type="ECO:0000256" key="26">
    <source>
        <dbReference type="ARBA" id="ARBA00047779"/>
    </source>
</evidence>
<keyword evidence="10" id="KW-0378">Hydrolase</keyword>
<evidence type="ECO:0000256" key="13">
    <source>
        <dbReference type="ARBA" id="ARBA00023098"/>
    </source>
</evidence>
<keyword evidence="33" id="KW-1185">Reference proteome</keyword>
<protein>
    <recommendedName>
        <fullName evidence="4">glycerophosphocholine cholinephosphodiesterase</fullName>
        <ecNumber evidence="4">3.1.4.38</ecNumber>
    </recommendedName>
    <alternativeName>
        <fullName evidence="19">Choline-specific glycerophosphodiester phosphodiesterase</fullName>
    </alternativeName>
    <alternativeName>
        <fullName evidence="18">Ectonucleotide pyrophosphatase/phosphodiesterase family member 6</fullName>
    </alternativeName>
</protein>
<comment type="catalytic activity">
    <reaction evidence="25">
        <text>a 1-acyl-sn-glycero-3-phosphocholine + H2O = a 1-acyl-sn-glycerol + phosphocholine + H(+)</text>
        <dbReference type="Rhea" id="RHEA:44720"/>
        <dbReference type="ChEBI" id="CHEBI:15377"/>
        <dbReference type="ChEBI" id="CHEBI:15378"/>
        <dbReference type="ChEBI" id="CHEBI:58168"/>
        <dbReference type="ChEBI" id="CHEBI:64683"/>
        <dbReference type="ChEBI" id="CHEBI:295975"/>
    </reaction>
    <physiologicalReaction direction="left-to-right" evidence="25">
        <dbReference type="Rhea" id="RHEA:44721"/>
    </physiologicalReaction>
</comment>
<evidence type="ECO:0000256" key="17">
    <source>
        <dbReference type="ARBA" id="ARBA00023288"/>
    </source>
</evidence>
<dbReference type="InterPro" id="IPR017850">
    <property type="entry name" value="Alkaline_phosphatase_core_sf"/>
</dbReference>
<reference evidence="32 33" key="1">
    <citation type="submission" date="2024-06" db="EMBL/GenBank/DDBJ databases">
        <authorList>
            <person name="Pan Q."/>
            <person name="Wen M."/>
            <person name="Jouanno E."/>
            <person name="Zahm M."/>
            <person name="Klopp C."/>
            <person name="Cabau C."/>
            <person name="Louis A."/>
            <person name="Berthelot C."/>
            <person name="Parey E."/>
            <person name="Roest Crollius H."/>
            <person name="Montfort J."/>
            <person name="Robinson-Rechavi M."/>
            <person name="Bouchez O."/>
            <person name="Lampietro C."/>
            <person name="Lopez Roques C."/>
            <person name="Donnadieu C."/>
            <person name="Postlethwait J."/>
            <person name="Bobe J."/>
            <person name="Verreycken H."/>
            <person name="Guiguen Y."/>
        </authorList>
    </citation>
    <scope>NUCLEOTIDE SEQUENCE [LARGE SCALE GENOMIC DNA]</scope>
    <source>
        <strain evidence="32">Up_M1</strain>
        <tissue evidence="32">Testis</tissue>
    </source>
</reference>
<evidence type="ECO:0000256" key="24">
    <source>
        <dbReference type="ARBA" id="ARBA00047494"/>
    </source>
</evidence>
<evidence type="ECO:0000256" key="10">
    <source>
        <dbReference type="ARBA" id="ARBA00022801"/>
    </source>
</evidence>
<comment type="cofactor">
    <cofactor evidence="1">
        <name>Zn(2+)</name>
        <dbReference type="ChEBI" id="CHEBI:29105"/>
    </cofactor>
</comment>
<evidence type="ECO:0000256" key="23">
    <source>
        <dbReference type="ARBA" id="ARBA00047482"/>
    </source>
</evidence>
<organism evidence="32 33">
    <name type="scientific">Umbra pygmaea</name>
    <name type="common">Eastern mudminnow</name>
    <dbReference type="NCBI Taxonomy" id="75934"/>
    <lineage>
        <taxon>Eukaryota</taxon>
        <taxon>Metazoa</taxon>
        <taxon>Chordata</taxon>
        <taxon>Craniata</taxon>
        <taxon>Vertebrata</taxon>
        <taxon>Euteleostomi</taxon>
        <taxon>Actinopterygii</taxon>
        <taxon>Neopterygii</taxon>
        <taxon>Teleostei</taxon>
        <taxon>Protacanthopterygii</taxon>
        <taxon>Esociformes</taxon>
        <taxon>Umbridae</taxon>
        <taxon>Umbra</taxon>
    </lineage>
</organism>
<comment type="catalytic activity">
    <reaction evidence="26">
        <text>1-tetradecanoyl-sn-glycero-3-phosphocholine + H2O = 1-tetradecanoyl-sn-glycerol + phosphocholine + H(+)</text>
        <dbReference type="Rhea" id="RHEA:40999"/>
        <dbReference type="ChEBI" id="CHEBI:15377"/>
        <dbReference type="ChEBI" id="CHEBI:15378"/>
        <dbReference type="ChEBI" id="CHEBI:64489"/>
        <dbReference type="ChEBI" id="CHEBI:75536"/>
        <dbReference type="ChEBI" id="CHEBI:295975"/>
    </reaction>
    <physiologicalReaction direction="left-to-right" evidence="26">
        <dbReference type="Rhea" id="RHEA:41000"/>
    </physiologicalReaction>
</comment>
<evidence type="ECO:0000256" key="6">
    <source>
        <dbReference type="ARBA" id="ARBA00022553"/>
    </source>
</evidence>
<evidence type="ECO:0000256" key="2">
    <source>
        <dbReference type="ARBA" id="ARBA00004609"/>
    </source>
</evidence>
<dbReference type="Proteomes" id="UP001557470">
    <property type="component" value="Unassembled WGS sequence"/>
</dbReference>
<evidence type="ECO:0000256" key="28">
    <source>
        <dbReference type="ARBA" id="ARBA00048234"/>
    </source>
</evidence>
<dbReference type="SUPFAM" id="SSF53649">
    <property type="entry name" value="Alkaline phosphatase-like"/>
    <property type="match status" value="1"/>
</dbReference>
<evidence type="ECO:0000256" key="22">
    <source>
        <dbReference type="ARBA" id="ARBA00047322"/>
    </source>
</evidence>
<evidence type="ECO:0000313" key="33">
    <source>
        <dbReference type="Proteomes" id="UP001557470"/>
    </source>
</evidence>
<evidence type="ECO:0000256" key="3">
    <source>
        <dbReference type="ARBA" id="ARBA00010594"/>
    </source>
</evidence>
<dbReference type="InterPro" id="IPR002591">
    <property type="entry name" value="Phosphodiest/P_Trfase"/>
</dbReference>
<dbReference type="EMBL" id="JAGEUA010000006">
    <property type="protein sequence ID" value="KAL0973938.1"/>
    <property type="molecule type" value="Genomic_DNA"/>
</dbReference>
<gene>
    <name evidence="32" type="ORF">UPYG_G00213190</name>
</gene>
<evidence type="ECO:0000256" key="20">
    <source>
        <dbReference type="ARBA" id="ARBA00046203"/>
    </source>
</evidence>
<keyword evidence="16" id="KW-0325">Glycoprotein</keyword>
<accession>A0ABD0WQ03</accession>
<comment type="catalytic activity">
    <reaction evidence="22">
        <text>1-(9Z-octadecenoyl)-sn-glycero-3-phosphocholine + H2O = 1-(9Z-octadecenoyl)-sn-glycerol + phosphocholine + H(+)</text>
        <dbReference type="Rhea" id="RHEA:41091"/>
        <dbReference type="ChEBI" id="CHEBI:15377"/>
        <dbReference type="ChEBI" id="CHEBI:15378"/>
        <dbReference type="ChEBI" id="CHEBI:28610"/>
        <dbReference type="ChEBI" id="CHEBI:75757"/>
        <dbReference type="ChEBI" id="CHEBI:295975"/>
    </reaction>
    <physiologicalReaction direction="left-to-right" evidence="22">
        <dbReference type="Rhea" id="RHEA:41092"/>
    </physiologicalReaction>
</comment>
<name>A0ABD0WQ03_UMBPY</name>
<keyword evidence="13" id="KW-0443">Lipid metabolism</keyword>
<dbReference type="GO" id="GO:0016042">
    <property type="term" value="P:lipid catabolic process"/>
    <property type="evidence" value="ECO:0007669"/>
    <property type="project" value="UniProtKB-KW"/>
</dbReference>
<dbReference type="GO" id="GO:0046872">
    <property type="term" value="F:metal ion binding"/>
    <property type="evidence" value="ECO:0007669"/>
    <property type="project" value="UniProtKB-KW"/>
</dbReference>
<evidence type="ECO:0000256" key="30">
    <source>
        <dbReference type="ARBA" id="ARBA00049092"/>
    </source>
</evidence>
<evidence type="ECO:0000256" key="4">
    <source>
        <dbReference type="ARBA" id="ARBA00012318"/>
    </source>
</evidence>
<evidence type="ECO:0000256" key="5">
    <source>
        <dbReference type="ARBA" id="ARBA00022475"/>
    </source>
</evidence>
<evidence type="ECO:0000256" key="7">
    <source>
        <dbReference type="ARBA" id="ARBA00022622"/>
    </source>
</evidence>
<evidence type="ECO:0000256" key="15">
    <source>
        <dbReference type="ARBA" id="ARBA00023157"/>
    </source>
</evidence>
<keyword evidence="6" id="KW-0597">Phosphoprotein</keyword>
<comment type="catalytic activity">
    <reaction evidence="23">
        <text>glycero-2-phosphocholine + H2O = phosphocholine + glycerol + H(+)</text>
        <dbReference type="Rhea" id="RHEA:61684"/>
        <dbReference type="ChEBI" id="CHEBI:15377"/>
        <dbReference type="ChEBI" id="CHEBI:15378"/>
        <dbReference type="ChEBI" id="CHEBI:17754"/>
        <dbReference type="ChEBI" id="CHEBI:144950"/>
        <dbReference type="ChEBI" id="CHEBI:295975"/>
    </reaction>
    <physiologicalReaction direction="left-to-right" evidence="23">
        <dbReference type="Rhea" id="RHEA:61685"/>
    </physiologicalReaction>
</comment>
<dbReference type="GO" id="GO:0098552">
    <property type="term" value="C:side of membrane"/>
    <property type="evidence" value="ECO:0007669"/>
    <property type="project" value="UniProtKB-KW"/>
</dbReference>
<dbReference type="EC" id="3.1.4.38" evidence="4"/>
<evidence type="ECO:0000256" key="29">
    <source>
        <dbReference type="ARBA" id="ARBA00048703"/>
    </source>
</evidence>
<evidence type="ECO:0000256" key="19">
    <source>
        <dbReference type="ARBA" id="ARBA00032556"/>
    </source>
</evidence>
<sequence>MGPISALIFSSILEDQHKPGIMTRPTPACAIGILMLLLSGSCLASRKLLVFLIDGFRYDYIDDLQNLPGFKQIVDNGVKVDYMTPNFPSLSYPNYYSLMTGRYCDVHQMTGNYMWDQDSKKEFLIGTNPDSRLPMWWDGSEPIWVTMQKLRKKVFMYFWPGCEVEILGVKATFCEEYVYNPTEKNLTDSIEGALNALRGNADMAAVYYENIDVEGHHHGPMSFQVKTAVQRLDVAMQALNKKIQEKNLRDEVNVILFSDHGMTELKWMEKVIELDKYINMSDIVKMMDRGPVVNLWPKQTKYEAVYRALSNVLTMKVYRKNEIPVRFNYKGGKFVSSLTLVADPGWFITESKSKLPFWKNSSSTEPEGWQQGWHGYDNEFVDMRGFFLAQGPDFKKNVRAPPIKAVDVYNLMCRTLGIQPLPNNGSWYRVEHLLSGGVSLAWPTWTLVLLALALSFQT</sequence>
<dbReference type="AlphaFoldDB" id="A0ABD0WQ03"/>
<evidence type="ECO:0000256" key="11">
    <source>
        <dbReference type="ARBA" id="ARBA00022833"/>
    </source>
</evidence>
<keyword evidence="14" id="KW-0472">Membrane</keyword>
<dbReference type="PANTHER" id="PTHR10151:SF66">
    <property type="entry name" value="GLYCEROPHOSPHOCHOLINE CHOLINEPHOSPHODIESTERASE ENPP6"/>
    <property type="match status" value="1"/>
</dbReference>
<keyword evidence="17" id="KW-0449">Lipoprotein</keyword>
<evidence type="ECO:0000256" key="14">
    <source>
        <dbReference type="ARBA" id="ARBA00023136"/>
    </source>
</evidence>
<dbReference type="GO" id="GO:0047390">
    <property type="term" value="F:glycerophosphocholine cholinephosphodiesterase activity"/>
    <property type="evidence" value="ECO:0007669"/>
    <property type="project" value="UniProtKB-EC"/>
</dbReference>
<dbReference type="Pfam" id="PF01663">
    <property type="entry name" value="Phosphodiest"/>
    <property type="match status" value="1"/>
</dbReference>
<keyword evidence="11" id="KW-0862">Zinc</keyword>
<comment type="catalytic activity">
    <reaction evidence="21">
        <text>1-dodecanoyl-sn-glycero-3-phosphocholine + H2O = 1-dodecanoyl-sn-glycerol + phosphocholine + H(+)</text>
        <dbReference type="Rhea" id="RHEA:41127"/>
        <dbReference type="ChEBI" id="CHEBI:15377"/>
        <dbReference type="ChEBI" id="CHEBI:15378"/>
        <dbReference type="ChEBI" id="CHEBI:74966"/>
        <dbReference type="ChEBI" id="CHEBI:75529"/>
        <dbReference type="ChEBI" id="CHEBI:295975"/>
    </reaction>
    <physiologicalReaction direction="left-to-right" evidence="21">
        <dbReference type="Rhea" id="RHEA:41128"/>
    </physiologicalReaction>
</comment>
<keyword evidence="8" id="KW-0479">Metal-binding</keyword>
<evidence type="ECO:0000256" key="18">
    <source>
        <dbReference type="ARBA" id="ARBA00031167"/>
    </source>
</evidence>
<evidence type="ECO:0000256" key="27">
    <source>
        <dbReference type="ARBA" id="ARBA00048209"/>
    </source>
</evidence>
<keyword evidence="7" id="KW-0336">GPI-anchor</keyword>
<evidence type="ECO:0000256" key="16">
    <source>
        <dbReference type="ARBA" id="ARBA00023180"/>
    </source>
</evidence>
<keyword evidence="9" id="KW-0732">Signal</keyword>
<comment type="subcellular location">
    <subcellularLocation>
        <location evidence="2">Cell membrane</location>
        <topology evidence="2">Lipid-anchor</topology>
        <topology evidence="2">GPI-anchor</topology>
    </subcellularLocation>
</comment>
<keyword evidence="15" id="KW-1015">Disulfide bond</keyword>
<keyword evidence="12" id="KW-0442">Lipid degradation</keyword>
<comment type="caution">
    <text evidence="32">The sequence shown here is derived from an EMBL/GenBank/DDBJ whole genome shotgun (WGS) entry which is preliminary data.</text>
</comment>
<comment type="similarity">
    <text evidence="3">Belongs to the nucleotide pyrophosphatase/phosphodiesterase family.</text>
</comment>
<evidence type="ECO:0000256" key="1">
    <source>
        <dbReference type="ARBA" id="ARBA00001947"/>
    </source>
</evidence>
<dbReference type="CDD" id="cd16018">
    <property type="entry name" value="Enpp"/>
    <property type="match status" value="1"/>
</dbReference>
<comment type="catalytic activity">
    <reaction evidence="27">
        <text>1-hexadecanoyl-sn-glycero-3-phosphocholine + H2O = 1-hexadecanoyl-sn-glycerol + phosphocholine + H(+)</text>
        <dbReference type="Rhea" id="RHEA:41119"/>
        <dbReference type="ChEBI" id="CHEBI:15377"/>
        <dbReference type="ChEBI" id="CHEBI:15378"/>
        <dbReference type="ChEBI" id="CHEBI:72998"/>
        <dbReference type="ChEBI" id="CHEBI:75542"/>
        <dbReference type="ChEBI" id="CHEBI:295975"/>
    </reaction>
    <physiologicalReaction direction="left-to-right" evidence="27">
        <dbReference type="Rhea" id="RHEA:41120"/>
    </physiologicalReaction>
</comment>
<dbReference type="Gene3D" id="3.30.1360.180">
    <property type="match status" value="1"/>
</dbReference>
<dbReference type="FunFam" id="3.30.1360.180:FF:000001">
    <property type="entry name" value="Ectonucleotide pyrophosphatase/phosphodiesterase family member 6"/>
    <property type="match status" value="1"/>
</dbReference>
<evidence type="ECO:0000256" key="25">
    <source>
        <dbReference type="ARBA" id="ARBA00047600"/>
    </source>
</evidence>
<dbReference type="Gene3D" id="3.40.720.10">
    <property type="entry name" value="Alkaline Phosphatase, subunit A"/>
    <property type="match status" value="1"/>
</dbReference>
<dbReference type="PANTHER" id="PTHR10151">
    <property type="entry name" value="ECTONUCLEOTIDE PYROPHOSPHATASE/PHOSPHODIESTERASE"/>
    <property type="match status" value="1"/>
</dbReference>
<proteinExistence type="inferred from homology"/>
<evidence type="ECO:0000256" key="9">
    <source>
        <dbReference type="ARBA" id="ARBA00022729"/>
    </source>
</evidence>
<comment type="catalytic activity">
    <reaction evidence="24">
        <text>a 1-O-alkyl-sn-glycero-3-phosphocholine + H2O = a 1-O-alkyl-sn-glycerol + phosphocholine + H(+)</text>
        <dbReference type="Rhea" id="RHEA:36083"/>
        <dbReference type="ChEBI" id="CHEBI:15377"/>
        <dbReference type="ChEBI" id="CHEBI:15378"/>
        <dbReference type="ChEBI" id="CHEBI:15850"/>
        <dbReference type="ChEBI" id="CHEBI:30909"/>
        <dbReference type="ChEBI" id="CHEBI:295975"/>
    </reaction>
    <physiologicalReaction direction="left-to-right" evidence="24">
        <dbReference type="Rhea" id="RHEA:36084"/>
    </physiologicalReaction>
</comment>
<evidence type="ECO:0000256" key="31">
    <source>
        <dbReference type="ARBA" id="ARBA00049320"/>
    </source>
</evidence>
<comment type="catalytic activity">
    <reaction evidence="29">
        <text>sn-glycerol 3-phosphocholine + H2O = phosphocholine + glycerol + H(+)</text>
        <dbReference type="Rhea" id="RHEA:19545"/>
        <dbReference type="ChEBI" id="CHEBI:15377"/>
        <dbReference type="ChEBI" id="CHEBI:15378"/>
        <dbReference type="ChEBI" id="CHEBI:16870"/>
        <dbReference type="ChEBI" id="CHEBI:17754"/>
        <dbReference type="ChEBI" id="CHEBI:295975"/>
        <dbReference type="EC" id="3.1.4.38"/>
    </reaction>
    <physiologicalReaction direction="left-to-right" evidence="29">
        <dbReference type="Rhea" id="RHEA:19546"/>
    </physiologicalReaction>
</comment>
<evidence type="ECO:0000256" key="12">
    <source>
        <dbReference type="ARBA" id="ARBA00022963"/>
    </source>
</evidence>
<keyword evidence="5" id="KW-1003">Cell membrane</keyword>
<comment type="catalytic activity">
    <reaction evidence="31">
        <text>1-(5Z,8Z,11Z,14Z-eicosatetraenoyl)-sn-glycero-3-phosphocholine + H2O = 1-(5Z,8Z,11Z,14Z-eicosatetraenoyl)-sn-glycerol + phosphocholine + H(+)</text>
        <dbReference type="Rhea" id="RHEA:41003"/>
        <dbReference type="ChEBI" id="CHEBI:15377"/>
        <dbReference type="ChEBI" id="CHEBI:15378"/>
        <dbReference type="ChEBI" id="CHEBI:34071"/>
        <dbReference type="ChEBI" id="CHEBI:74344"/>
        <dbReference type="ChEBI" id="CHEBI:295975"/>
    </reaction>
    <physiologicalReaction direction="left-to-right" evidence="31">
        <dbReference type="Rhea" id="RHEA:41004"/>
    </physiologicalReaction>
</comment>
<evidence type="ECO:0000256" key="8">
    <source>
        <dbReference type="ARBA" id="ARBA00022723"/>
    </source>
</evidence>
<evidence type="ECO:0000256" key="21">
    <source>
        <dbReference type="ARBA" id="ARBA00047290"/>
    </source>
</evidence>
<comment type="catalytic activity">
    <reaction evidence="28">
        <text>sphing-4-enine-phosphocholine + H2O = sphing-4-enine + phosphocholine + H(+)</text>
        <dbReference type="Rhea" id="RHEA:41095"/>
        <dbReference type="ChEBI" id="CHEBI:15377"/>
        <dbReference type="ChEBI" id="CHEBI:15378"/>
        <dbReference type="ChEBI" id="CHEBI:57756"/>
        <dbReference type="ChEBI" id="CHEBI:58906"/>
        <dbReference type="ChEBI" id="CHEBI:295975"/>
    </reaction>
    <physiologicalReaction direction="left-to-right" evidence="28">
        <dbReference type="Rhea" id="RHEA:41096"/>
    </physiologicalReaction>
</comment>
<comment type="catalytic activity">
    <reaction evidence="30">
        <text>1-(9Z,12Z)-octadecadienoyl-sn-glycero-3-phosphocholine + H2O = 1-(9Z,12Z-octadecadienoyl)-sn-glycerol + phosphocholine + H(+)</text>
        <dbReference type="Rhea" id="RHEA:41115"/>
        <dbReference type="ChEBI" id="CHEBI:15377"/>
        <dbReference type="ChEBI" id="CHEBI:15378"/>
        <dbReference type="ChEBI" id="CHEBI:28733"/>
        <dbReference type="ChEBI" id="CHEBI:75561"/>
        <dbReference type="ChEBI" id="CHEBI:295975"/>
    </reaction>
    <physiologicalReaction direction="left-to-right" evidence="30">
        <dbReference type="Rhea" id="RHEA:41116"/>
    </physiologicalReaction>
</comment>
<dbReference type="GO" id="GO:0005886">
    <property type="term" value="C:plasma membrane"/>
    <property type="evidence" value="ECO:0007669"/>
    <property type="project" value="UniProtKB-SubCell"/>
</dbReference>
<evidence type="ECO:0000313" key="32">
    <source>
        <dbReference type="EMBL" id="KAL0973938.1"/>
    </source>
</evidence>